<evidence type="ECO:0000256" key="1">
    <source>
        <dbReference type="SAM" id="Phobius"/>
    </source>
</evidence>
<keyword evidence="1" id="KW-0812">Transmembrane</keyword>
<sequence>MKKFLIRFFLLISVVLIGYGKLYPNAYHSNLVHSSEKISIQNSEYASLVNFQSDDITTIKSPSAHELKSNEDLHATDNEVEEDESFSFKKYLEASNFFTAVLYAQILGFFFLFTKKRLSPDGLFSYFSSCRKFIVFRVIRI</sequence>
<protein>
    <submittedName>
        <fullName evidence="2">Putative cell wall surface anchor family protein</fullName>
    </submittedName>
</protein>
<dbReference type="EMBL" id="JUIW01000006">
    <property type="protein sequence ID" value="RYJ42989.1"/>
    <property type="molecule type" value="Genomic_DNA"/>
</dbReference>
<proteinExistence type="predicted"/>
<keyword evidence="1" id="KW-0472">Membrane</keyword>
<evidence type="ECO:0000313" key="3">
    <source>
        <dbReference type="Proteomes" id="UP000289775"/>
    </source>
</evidence>
<accession>A0A444WB09</accession>
<organism evidence="2 3">
    <name type="scientific">Flavobacterium beibuense</name>
    <dbReference type="NCBI Taxonomy" id="657326"/>
    <lineage>
        <taxon>Bacteria</taxon>
        <taxon>Pseudomonadati</taxon>
        <taxon>Bacteroidota</taxon>
        <taxon>Flavobacteriia</taxon>
        <taxon>Flavobacteriales</taxon>
        <taxon>Flavobacteriaceae</taxon>
        <taxon>Flavobacterium</taxon>
    </lineage>
</organism>
<feature type="transmembrane region" description="Helical" evidence="1">
    <location>
        <begin position="94"/>
        <end position="113"/>
    </location>
</feature>
<dbReference type="Proteomes" id="UP000289775">
    <property type="component" value="Unassembled WGS sequence"/>
</dbReference>
<comment type="caution">
    <text evidence="2">The sequence shown here is derived from an EMBL/GenBank/DDBJ whole genome shotgun (WGS) entry which is preliminary data.</text>
</comment>
<evidence type="ECO:0000313" key="2">
    <source>
        <dbReference type="EMBL" id="RYJ42989.1"/>
    </source>
</evidence>
<keyword evidence="3" id="KW-1185">Reference proteome</keyword>
<name>A0A444WB09_9FLAO</name>
<keyword evidence="1" id="KW-1133">Transmembrane helix</keyword>
<dbReference type="AlphaFoldDB" id="A0A444WB09"/>
<dbReference type="OrthoDB" id="1351945at2"/>
<gene>
    <name evidence="2" type="ORF">NU09_2088</name>
</gene>
<reference evidence="2 3" key="1">
    <citation type="submission" date="2014-12" db="EMBL/GenBank/DDBJ databases">
        <title>Genome sequence of Flavobacterium beibuense RSKm HC5.</title>
        <authorList>
            <person name="Kim J.F."/>
            <person name="Song J.Y."/>
            <person name="Kwak M.-J."/>
            <person name="Lee S.-W."/>
        </authorList>
    </citation>
    <scope>NUCLEOTIDE SEQUENCE [LARGE SCALE GENOMIC DNA]</scope>
    <source>
        <strain evidence="2 3">RSKm HC5</strain>
    </source>
</reference>
<dbReference type="RefSeq" id="WP_129751203.1">
    <property type="nucleotide sequence ID" value="NZ_JUIW01000006.1"/>
</dbReference>